<evidence type="ECO:0000313" key="1">
    <source>
        <dbReference type="EMBL" id="VEP18321.1"/>
    </source>
</evidence>
<keyword evidence="2" id="KW-1185">Reference proteome</keyword>
<evidence type="ECO:0000313" key="2">
    <source>
        <dbReference type="Proteomes" id="UP000320055"/>
    </source>
</evidence>
<dbReference type="Pfam" id="PF13469">
    <property type="entry name" value="Sulfotransfer_3"/>
    <property type="match status" value="1"/>
</dbReference>
<reference evidence="1 2" key="1">
    <citation type="submission" date="2019-01" db="EMBL/GenBank/DDBJ databases">
        <authorList>
            <person name="Brito A."/>
        </authorList>
    </citation>
    <scope>NUCLEOTIDE SEQUENCE [LARGE SCALE GENOMIC DNA]</scope>
    <source>
        <strain evidence="1">1</strain>
    </source>
</reference>
<organism evidence="1 2">
    <name type="scientific">Hyella patelloides LEGE 07179</name>
    <dbReference type="NCBI Taxonomy" id="945734"/>
    <lineage>
        <taxon>Bacteria</taxon>
        <taxon>Bacillati</taxon>
        <taxon>Cyanobacteriota</taxon>
        <taxon>Cyanophyceae</taxon>
        <taxon>Pleurocapsales</taxon>
        <taxon>Hyellaceae</taxon>
        <taxon>Hyella</taxon>
    </lineage>
</organism>
<dbReference type="EMBL" id="CAACVJ010000682">
    <property type="protein sequence ID" value="VEP18321.1"/>
    <property type="molecule type" value="Genomic_DNA"/>
</dbReference>
<protein>
    <submittedName>
        <fullName evidence="1">Sulfotransferase family protein</fullName>
    </submittedName>
</protein>
<dbReference type="RefSeq" id="WP_144867591.1">
    <property type="nucleotide sequence ID" value="NZ_LR213833.1"/>
</dbReference>
<dbReference type="AlphaFoldDB" id="A0A563W3Q5"/>
<keyword evidence="1" id="KW-0808">Transferase</keyword>
<sequence>MKQYQKFILLTCPRSGTHMLKSSLEANPHVVCLTEMFNPDYIEGKYDYDDTMPAKQVLDKFIYCDYKPNIKAVGFCHHRIGAKFGNWPRLLDILRDMEDIHIISLSRENLLRRYLSVQLQQIKNLDRANLEPMTFDYDQLVQDFERQQKVITQFNHRFRNHEVFQVTYEDLCNNYEKITNKLQDFLGVPTTPVKPGTGRRNNPPISDFVTNYYELKDKFAGTEWASFFDV</sequence>
<dbReference type="SUPFAM" id="SSF52540">
    <property type="entry name" value="P-loop containing nucleoside triphosphate hydrolases"/>
    <property type="match status" value="1"/>
</dbReference>
<dbReference type="Gene3D" id="3.40.50.300">
    <property type="entry name" value="P-loop containing nucleotide triphosphate hydrolases"/>
    <property type="match status" value="1"/>
</dbReference>
<dbReference type="InterPro" id="IPR027417">
    <property type="entry name" value="P-loop_NTPase"/>
</dbReference>
<gene>
    <name evidence="1" type="ORF">H1P_750005</name>
</gene>
<dbReference type="OrthoDB" id="7802556at2"/>
<dbReference type="Proteomes" id="UP000320055">
    <property type="component" value="Unassembled WGS sequence"/>
</dbReference>
<proteinExistence type="predicted"/>
<dbReference type="GO" id="GO:0016740">
    <property type="term" value="F:transferase activity"/>
    <property type="evidence" value="ECO:0007669"/>
    <property type="project" value="UniProtKB-KW"/>
</dbReference>
<accession>A0A563W3Q5</accession>
<name>A0A563W3Q5_9CYAN</name>